<organism evidence="3 4">
    <name type="scientific">Limisphaera ngatamarikiensis</name>
    <dbReference type="NCBI Taxonomy" id="1324935"/>
    <lineage>
        <taxon>Bacteria</taxon>
        <taxon>Pseudomonadati</taxon>
        <taxon>Verrucomicrobiota</taxon>
        <taxon>Verrucomicrobiia</taxon>
        <taxon>Limisphaerales</taxon>
        <taxon>Limisphaeraceae</taxon>
        <taxon>Limisphaera</taxon>
    </lineage>
</organism>
<reference evidence="3 4" key="1">
    <citation type="submission" date="2020-02" db="EMBL/GenBank/DDBJ databases">
        <title>Draft genome sequence of Limisphaera ngatamarikiensis NGM72.4T, a thermophilic Verrucomicrobia grouped in subdivision 3.</title>
        <authorList>
            <person name="Carere C.R."/>
            <person name="Steen J."/>
            <person name="Hugenholtz P."/>
            <person name="Stott M.B."/>
        </authorList>
    </citation>
    <scope>NUCLEOTIDE SEQUENCE [LARGE SCALE GENOMIC DNA]</scope>
    <source>
        <strain evidence="3 4">NGM72.4</strain>
    </source>
</reference>
<evidence type="ECO:0000313" key="3">
    <source>
        <dbReference type="EMBL" id="NGO40236.1"/>
    </source>
</evidence>
<accession>A0A6M1RKE6</accession>
<proteinExistence type="inferred from homology"/>
<evidence type="ECO:0000259" key="2">
    <source>
        <dbReference type="Pfam" id="PF13369"/>
    </source>
</evidence>
<dbReference type="Pfam" id="PF13369">
    <property type="entry name" value="Transglut_core2"/>
    <property type="match status" value="1"/>
</dbReference>
<dbReference type="Proteomes" id="UP000477311">
    <property type="component" value="Unassembled WGS sequence"/>
</dbReference>
<dbReference type="EMBL" id="JAAKYA010000082">
    <property type="protein sequence ID" value="NGO40236.1"/>
    <property type="molecule type" value="Genomic_DNA"/>
</dbReference>
<keyword evidence="4" id="KW-1185">Reference proteome</keyword>
<evidence type="ECO:0000313" key="4">
    <source>
        <dbReference type="Proteomes" id="UP000477311"/>
    </source>
</evidence>
<feature type="domain" description="Protein SirB1 N-terminal" evidence="2">
    <location>
        <begin position="116"/>
        <end position="259"/>
    </location>
</feature>
<name>A0A6M1RKE6_9BACT</name>
<dbReference type="AlphaFoldDB" id="A0A6M1RKE6"/>
<gene>
    <name evidence="3" type="ORF">G4L39_12650</name>
</gene>
<sequence>MKLTGSSATAEAWSERRQAALLTLLGDEDPAVFDAVREHLIARGPAVLPWLRQQLAHSDPLLRRRVREIVLELERRNADDQFLNFCLRSPEHLDLELGLILLARTRDPEINPEGYQALFDSYTATLRERIKPRSHARTRIHVVNAFFFNDLGILASEEFALRPEASYLDQVLATGLASPMAAGVLYLVLGRRLGLPLTGIPLPGFFFCRYQTSTSEIFIEASHEGALMSRATALRRVREQIPDATEADLKPVTTRQLLAVLCAQLYAAHSSAGQPAEADRLRRYQLALERKRG</sequence>
<comment type="similarity">
    <text evidence="1">Belongs to the UPF0162 family.</text>
</comment>
<dbReference type="PANTHER" id="PTHR31350:SF21">
    <property type="entry name" value="F-BOX ONLY PROTEIN 21"/>
    <property type="match status" value="1"/>
</dbReference>
<dbReference type="PANTHER" id="PTHR31350">
    <property type="entry name" value="SI:DKEY-261L7.2"/>
    <property type="match status" value="1"/>
</dbReference>
<dbReference type="InterPro" id="IPR032698">
    <property type="entry name" value="SirB1_N"/>
</dbReference>
<evidence type="ECO:0000256" key="1">
    <source>
        <dbReference type="ARBA" id="ARBA00007100"/>
    </source>
</evidence>
<protein>
    <recommendedName>
        <fullName evidence="2">Protein SirB1 N-terminal domain-containing protein</fullName>
    </recommendedName>
</protein>
<comment type="caution">
    <text evidence="3">The sequence shown here is derived from an EMBL/GenBank/DDBJ whole genome shotgun (WGS) entry which is preliminary data.</text>
</comment>
<dbReference type="RefSeq" id="WP_165108615.1">
    <property type="nucleotide sequence ID" value="NZ_JAAKYA010000082.1"/>
</dbReference>